<reference evidence="5 6" key="1">
    <citation type="submission" date="2024-10" db="EMBL/GenBank/DDBJ databases">
        <title>The Natural Products Discovery Center: Release of the First 8490 Sequenced Strains for Exploring Actinobacteria Biosynthetic Diversity.</title>
        <authorList>
            <person name="Kalkreuter E."/>
            <person name="Kautsar S.A."/>
            <person name="Yang D."/>
            <person name="Bader C.D."/>
            <person name="Teijaro C.N."/>
            <person name="Fluegel L."/>
            <person name="Davis C.M."/>
            <person name="Simpson J.R."/>
            <person name="Lauterbach L."/>
            <person name="Steele A.D."/>
            <person name="Gui C."/>
            <person name="Meng S."/>
            <person name="Li G."/>
            <person name="Viehrig K."/>
            <person name="Ye F."/>
            <person name="Su P."/>
            <person name="Kiefer A.F."/>
            <person name="Nichols A."/>
            <person name="Cepeda A.J."/>
            <person name="Yan W."/>
            <person name="Fan B."/>
            <person name="Jiang Y."/>
            <person name="Adhikari A."/>
            <person name="Zheng C.-J."/>
            <person name="Schuster L."/>
            <person name="Cowan T.M."/>
            <person name="Smanski M.J."/>
            <person name="Chevrette M.G."/>
            <person name="De Carvalho L.P.S."/>
            <person name="Shen B."/>
        </authorList>
    </citation>
    <scope>NUCLEOTIDE SEQUENCE [LARGE SCALE GENOMIC DNA]</scope>
    <source>
        <strain evidence="5 6">NPDC087220</strain>
    </source>
</reference>
<dbReference type="Proteomes" id="UP001617351">
    <property type="component" value="Unassembled WGS sequence"/>
</dbReference>
<dbReference type="PRINTS" id="PR00080">
    <property type="entry name" value="SDRFAMILY"/>
</dbReference>
<evidence type="ECO:0000256" key="3">
    <source>
        <dbReference type="RuleBase" id="RU000363"/>
    </source>
</evidence>
<dbReference type="Gene3D" id="3.40.50.720">
    <property type="entry name" value="NAD(P)-binding Rossmann-like Domain"/>
    <property type="match status" value="1"/>
</dbReference>
<dbReference type="PRINTS" id="PR00081">
    <property type="entry name" value="GDHRDH"/>
</dbReference>
<gene>
    <name evidence="5" type="ORF">ACIO7M_13395</name>
</gene>
<feature type="region of interest" description="Disordered" evidence="4">
    <location>
        <begin position="252"/>
        <end position="278"/>
    </location>
</feature>
<dbReference type="PANTHER" id="PTHR43899:SF13">
    <property type="entry name" value="RH59310P"/>
    <property type="match status" value="1"/>
</dbReference>
<dbReference type="EMBL" id="JBIUYY010000005">
    <property type="protein sequence ID" value="MFJ2822095.1"/>
    <property type="molecule type" value="Genomic_DNA"/>
</dbReference>
<name>A0ABW8EFT4_STRT5</name>
<organism evidence="5 6">
    <name type="scientific">Streptomyces toxytricini</name>
    <name type="common">Actinomyces toxytricini</name>
    <dbReference type="NCBI Taxonomy" id="67369"/>
    <lineage>
        <taxon>Bacteria</taxon>
        <taxon>Bacillati</taxon>
        <taxon>Actinomycetota</taxon>
        <taxon>Actinomycetes</taxon>
        <taxon>Kitasatosporales</taxon>
        <taxon>Streptomycetaceae</taxon>
        <taxon>Streptomyces</taxon>
    </lineage>
</organism>
<evidence type="ECO:0000313" key="5">
    <source>
        <dbReference type="EMBL" id="MFJ2822095.1"/>
    </source>
</evidence>
<evidence type="ECO:0000256" key="1">
    <source>
        <dbReference type="ARBA" id="ARBA00006484"/>
    </source>
</evidence>
<accession>A0ABW8EFT4</accession>
<keyword evidence="2 5" id="KW-0560">Oxidoreductase</keyword>
<comment type="caution">
    <text evidence="5">The sequence shown here is derived from an EMBL/GenBank/DDBJ whole genome shotgun (WGS) entry which is preliminary data.</text>
</comment>
<evidence type="ECO:0000313" key="6">
    <source>
        <dbReference type="Proteomes" id="UP001617351"/>
    </source>
</evidence>
<sequence>MPHALVTGATSGIGAAFAEQLAAAGYDLTLVARDPDRLARTADALRRDHAVRVAVLAADLASDDGLARVAERAAAEPLDLLVNNAGFAHPAGFLRTPAADEVRMLRVHCEAVLRLTHAALPGMNARGRGGIVNVSSLWAFFPRSTYGASKAWINAFSRSLADARIARPGVRVMALCPGYVRTALHERSGRDTSSIPRVMWTGADAVVRTALRDLERGRTVCVPGAPNKALVVLGRLTGRRFAGRVLQRLGSRPRRALTGGPRAPVPTAVQEPDSPGGS</sequence>
<evidence type="ECO:0000256" key="4">
    <source>
        <dbReference type="SAM" id="MobiDB-lite"/>
    </source>
</evidence>
<dbReference type="GO" id="GO:0016491">
    <property type="term" value="F:oxidoreductase activity"/>
    <property type="evidence" value="ECO:0007669"/>
    <property type="project" value="UniProtKB-KW"/>
</dbReference>
<comment type="similarity">
    <text evidence="1 3">Belongs to the short-chain dehydrogenases/reductases (SDR) family.</text>
</comment>
<dbReference type="InterPro" id="IPR051019">
    <property type="entry name" value="VLCFA-Steroid_DH"/>
</dbReference>
<protein>
    <submittedName>
        <fullName evidence="5">SDR family NAD(P)-dependent oxidoreductase</fullName>
        <ecNumber evidence="5">1.-.-.-</ecNumber>
    </submittedName>
</protein>
<dbReference type="RefSeq" id="WP_402380430.1">
    <property type="nucleotide sequence ID" value="NZ_JBIUYY010000005.1"/>
</dbReference>
<dbReference type="SUPFAM" id="SSF51735">
    <property type="entry name" value="NAD(P)-binding Rossmann-fold domains"/>
    <property type="match status" value="1"/>
</dbReference>
<evidence type="ECO:0000256" key="2">
    <source>
        <dbReference type="ARBA" id="ARBA00023002"/>
    </source>
</evidence>
<keyword evidence="6" id="KW-1185">Reference proteome</keyword>
<dbReference type="InterPro" id="IPR036291">
    <property type="entry name" value="NAD(P)-bd_dom_sf"/>
</dbReference>
<dbReference type="PIRSF" id="PIRSF000126">
    <property type="entry name" value="11-beta-HSD1"/>
    <property type="match status" value="1"/>
</dbReference>
<dbReference type="PANTHER" id="PTHR43899">
    <property type="entry name" value="RH59310P"/>
    <property type="match status" value="1"/>
</dbReference>
<dbReference type="Pfam" id="PF00106">
    <property type="entry name" value="adh_short"/>
    <property type="match status" value="1"/>
</dbReference>
<dbReference type="InterPro" id="IPR002347">
    <property type="entry name" value="SDR_fam"/>
</dbReference>
<proteinExistence type="inferred from homology"/>
<dbReference type="EC" id="1.-.-.-" evidence="5"/>